<sequence length="278" mass="30813">MRINGKDKMFFAFKYTGLGLFTLTCIYPIIWLLISSFKTNDELFANPWGMPEAFGFKNYISAMVDGKIGTYFTNSVIIAVIAVLAGAVLSCMAAYAISRMKWKLSGIMMNIFLLGMMIPAYATIIPLFNMFNKVNLLNTHASVIIPHIANSFPMAIFILTGFFLSIPRDIEEAAVMDGCSIYRIFYQIIMPISKSSVVTVAVIVFINIWNDLLLPQIFLTDQSKMTLPVGLTAFQGQYATDYTAMIAAVVITIIPSVIVYILLHRNIMEGMVAGAVKG</sequence>
<evidence type="ECO:0000256" key="4">
    <source>
        <dbReference type="ARBA" id="ARBA00022692"/>
    </source>
</evidence>
<feature type="transmembrane region" description="Helical" evidence="7">
    <location>
        <begin position="76"/>
        <end position="97"/>
    </location>
</feature>
<dbReference type="SUPFAM" id="SSF161098">
    <property type="entry name" value="MetI-like"/>
    <property type="match status" value="1"/>
</dbReference>
<evidence type="ECO:0000256" key="6">
    <source>
        <dbReference type="ARBA" id="ARBA00023136"/>
    </source>
</evidence>
<feature type="transmembrane region" description="Helical" evidence="7">
    <location>
        <begin position="12"/>
        <end position="34"/>
    </location>
</feature>
<protein>
    <submittedName>
        <fullName evidence="9">Inner membrane ABC transporter permease protein YcjP</fullName>
    </submittedName>
</protein>
<comment type="similarity">
    <text evidence="7">Belongs to the binding-protein-dependent transport system permease family.</text>
</comment>
<dbReference type="Proteomes" id="UP000306509">
    <property type="component" value="Unassembled WGS sequence"/>
</dbReference>
<feature type="transmembrane region" description="Helical" evidence="7">
    <location>
        <begin position="242"/>
        <end position="263"/>
    </location>
</feature>
<dbReference type="OrthoDB" id="42677at2"/>
<dbReference type="RefSeq" id="WP_052430710.1">
    <property type="nucleotide sequence ID" value="NZ_CABMJZ010000021.1"/>
</dbReference>
<dbReference type="InterPro" id="IPR000515">
    <property type="entry name" value="MetI-like"/>
</dbReference>
<dbReference type="PANTHER" id="PTHR43744:SF12">
    <property type="entry name" value="ABC TRANSPORTER PERMEASE PROTEIN MG189-RELATED"/>
    <property type="match status" value="1"/>
</dbReference>
<evidence type="ECO:0000256" key="5">
    <source>
        <dbReference type="ARBA" id="ARBA00022989"/>
    </source>
</evidence>
<proteinExistence type="inferred from homology"/>
<evidence type="ECO:0000313" key="9">
    <source>
        <dbReference type="EMBL" id="TLD01196.1"/>
    </source>
</evidence>
<dbReference type="EMBL" id="QGQD01000043">
    <property type="protein sequence ID" value="TLD01196.1"/>
    <property type="molecule type" value="Genomic_DNA"/>
</dbReference>
<comment type="subcellular location">
    <subcellularLocation>
        <location evidence="1 7">Cell membrane</location>
        <topology evidence="1 7">Multi-pass membrane protein</topology>
    </subcellularLocation>
</comment>
<evidence type="ECO:0000256" key="2">
    <source>
        <dbReference type="ARBA" id="ARBA00022448"/>
    </source>
</evidence>
<comment type="caution">
    <text evidence="9">The sequence shown here is derived from an EMBL/GenBank/DDBJ whole genome shotgun (WGS) entry which is preliminary data.</text>
</comment>
<feature type="transmembrane region" description="Helical" evidence="7">
    <location>
        <begin position="109"/>
        <end position="131"/>
    </location>
</feature>
<reference evidence="9 10" key="1">
    <citation type="journal article" date="2019" name="Anaerobe">
        <title>Detection of Robinsoniella peoriensis in multiple bone samples of a trauma patient.</title>
        <authorList>
            <person name="Schrottner P."/>
            <person name="Hartwich K."/>
            <person name="Bunk B."/>
            <person name="Schober I."/>
            <person name="Helbig S."/>
            <person name="Rudolph W.W."/>
            <person name="Gunzer F."/>
        </authorList>
    </citation>
    <scope>NUCLEOTIDE SEQUENCE [LARGE SCALE GENOMIC DNA]</scope>
    <source>
        <strain evidence="9 10">DSM 106044</strain>
    </source>
</reference>
<evidence type="ECO:0000256" key="3">
    <source>
        <dbReference type="ARBA" id="ARBA00022475"/>
    </source>
</evidence>
<dbReference type="GO" id="GO:0055085">
    <property type="term" value="P:transmembrane transport"/>
    <property type="evidence" value="ECO:0007669"/>
    <property type="project" value="InterPro"/>
</dbReference>
<evidence type="ECO:0000313" key="10">
    <source>
        <dbReference type="Proteomes" id="UP000306509"/>
    </source>
</evidence>
<keyword evidence="4 7" id="KW-0812">Transmembrane</keyword>
<organism evidence="9 10">
    <name type="scientific">Robinsoniella peoriensis</name>
    <dbReference type="NCBI Taxonomy" id="180332"/>
    <lineage>
        <taxon>Bacteria</taxon>
        <taxon>Bacillati</taxon>
        <taxon>Bacillota</taxon>
        <taxon>Clostridia</taxon>
        <taxon>Lachnospirales</taxon>
        <taxon>Lachnospiraceae</taxon>
        <taxon>Robinsoniella</taxon>
    </lineage>
</organism>
<dbReference type="AlphaFoldDB" id="A0A4U8QIL7"/>
<keyword evidence="10" id="KW-1185">Reference proteome</keyword>
<evidence type="ECO:0000256" key="1">
    <source>
        <dbReference type="ARBA" id="ARBA00004651"/>
    </source>
</evidence>
<keyword evidence="5 7" id="KW-1133">Transmembrane helix</keyword>
<evidence type="ECO:0000259" key="8">
    <source>
        <dbReference type="PROSITE" id="PS50928"/>
    </source>
</evidence>
<dbReference type="CDD" id="cd06261">
    <property type="entry name" value="TM_PBP2"/>
    <property type="match status" value="1"/>
</dbReference>
<feature type="transmembrane region" description="Helical" evidence="7">
    <location>
        <begin position="184"/>
        <end position="209"/>
    </location>
</feature>
<dbReference type="PANTHER" id="PTHR43744">
    <property type="entry name" value="ABC TRANSPORTER PERMEASE PROTEIN MG189-RELATED-RELATED"/>
    <property type="match status" value="1"/>
</dbReference>
<keyword evidence="3" id="KW-1003">Cell membrane</keyword>
<dbReference type="PROSITE" id="PS50928">
    <property type="entry name" value="ABC_TM1"/>
    <property type="match status" value="1"/>
</dbReference>
<dbReference type="Pfam" id="PF00528">
    <property type="entry name" value="BPD_transp_1"/>
    <property type="match status" value="1"/>
</dbReference>
<feature type="domain" description="ABC transmembrane type-1" evidence="8">
    <location>
        <begin position="72"/>
        <end position="263"/>
    </location>
</feature>
<gene>
    <name evidence="9" type="primary">ycjP_5</name>
    <name evidence="9" type="ORF">DSM106044_01988</name>
</gene>
<keyword evidence="6 7" id="KW-0472">Membrane</keyword>
<dbReference type="Gene3D" id="1.10.3720.10">
    <property type="entry name" value="MetI-like"/>
    <property type="match status" value="1"/>
</dbReference>
<dbReference type="InterPro" id="IPR035906">
    <property type="entry name" value="MetI-like_sf"/>
</dbReference>
<accession>A0A4U8QIL7</accession>
<dbReference type="GO" id="GO:0005886">
    <property type="term" value="C:plasma membrane"/>
    <property type="evidence" value="ECO:0007669"/>
    <property type="project" value="UniProtKB-SubCell"/>
</dbReference>
<evidence type="ECO:0000256" key="7">
    <source>
        <dbReference type="RuleBase" id="RU363032"/>
    </source>
</evidence>
<feature type="transmembrane region" description="Helical" evidence="7">
    <location>
        <begin position="143"/>
        <end position="164"/>
    </location>
</feature>
<keyword evidence="2 7" id="KW-0813">Transport</keyword>
<dbReference type="STRING" id="180332.GCA_000797495_04923"/>
<name>A0A4U8QIL7_9FIRM</name>